<proteinExistence type="predicted"/>
<gene>
    <name evidence="3" type="ORF">Tci_910712</name>
</gene>
<sequence length="157" mass="17162">PSIFLGHAANYFGYRCLDLNTNKIIISRHVTFDEMVFLFPSTKSTTTPSYDFLDDSTDLISIIICTAPITPVPAPVYTPQVDIPTLPTPPTPPTPPPPPTPQSVPQIVPEHAPAPTNDSPTVLIHPMVARSRVKTTRPNPRYAGHVSTISPLPRSYK</sequence>
<accession>A0A699VWI3</accession>
<organism evidence="3">
    <name type="scientific">Tanacetum cinerariifolium</name>
    <name type="common">Dalmatian daisy</name>
    <name type="synonym">Chrysanthemum cinerariifolium</name>
    <dbReference type="NCBI Taxonomy" id="118510"/>
    <lineage>
        <taxon>Eukaryota</taxon>
        <taxon>Viridiplantae</taxon>
        <taxon>Streptophyta</taxon>
        <taxon>Embryophyta</taxon>
        <taxon>Tracheophyta</taxon>
        <taxon>Spermatophyta</taxon>
        <taxon>Magnoliopsida</taxon>
        <taxon>eudicotyledons</taxon>
        <taxon>Gunneridae</taxon>
        <taxon>Pentapetalae</taxon>
        <taxon>asterids</taxon>
        <taxon>campanulids</taxon>
        <taxon>Asterales</taxon>
        <taxon>Asteraceae</taxon>
        <taxon>Asteroideae</taxon>
        <taxon>Anthemideae</taxon>
        <taxon>Anthemidinae</taxon>
        <taxon>Tanacetum</taxon>
    </lineage>
</organism>
<dbReference type="InterPro" id="IPR057670">
    <property type="entry name" value="SH3_retrovirus"/>
</dbReference>
<reference evidence="3" key="1">
    <citation type="journal article" date="2019" name="Sci. Rep.">
        <title>Draft genome of Tanacetum cinerariifolium, the natural source of mosquito coil.</title>
        <authorList>
            <person name="Yamashiro T."/>
            <person name="Shiraishi A."/>
            <person name="Satake H."/>
            <person name="Nakayama K."/>
        </authorList>
    </citation>
    <scope>NUCLEOTIDE SEQUENCE</scope>
</reference>
<evidence type="ECO:0000313" key="3">
    <source>
        <dbReference type="EMBL" id="GFD38743.1"/>
    </source>
</evidence>
<name>A0A699VWI3_TANCI</name>
<dbReference type="EMBL" id="BKCJ011505145">
    <property type="protein sequence ID" value="GFD38743.1"/>
    <property type="molecule type" value="Genomic_DNA"/>
</dbReference>
<evidence type="ECO:0000256" key="1">
    <source>
        <dbReference type="SAM" id="MobiDB-lite"/>
    </source>
</evidence>
<evidence type="ECO:0000259" key="2">
    <source>
        <dbReference type="Pfam" id="PF25597"/>
    </source>
</evidence>
<feature type="non-terminal residue" evidence="3">
    <location>
        <position position="1"/>
    </location>
</feature>
<protein>
    <submittedName>
        <fullName evidence="3">Ribonuclease H-like domain-containing protein</fullName>
    </submittedName>
</protein>
<comment type="caution">
    <text evidence="3">The sequence shown here is derived from an EMBL/GenBank/DDBJ whole genome shotgun (WGS) entry which is preliminary data.</text>
</comment>
<feature type="region of interest" description="Disordered" evidence="1">
    <location>
        <begin position="79"/>
        <end position="157"/>
    </location>
</feature>
<feature type="compositionally biased region" description="Pro residues" evidence="1">
    <location>
        <begin position="86"/>
        <end position="102"/>
    </location>
</feature>
<dbReference type="AlphaFoldDB" id="A0A699VWI3"/>
<dbReference type="Pfam" id="PF25597">
    <property type="entry name" value="SH3_retrovirus"/>
    <property type="match status" value="1"/>
</dbReference>
<feature type="domain" description="Retroviral polymerase SH3-like" evidence="2">
    <location>
        <begin position="2"/>
        <end position="42"/>
    </location>
</feature>